<comment type="caution">
    <text evidence="1">The sequence shown here is derived from an EMBL/GenBank/DDBJ whole genome shotgun (WGS) entry which is preliminary data.</text>
</comment>
<name>A0A645CN22_9ZZZZ</name>
<dbReference type="EMBL" id="VSSQ01028561">
    <property type="protein sequence ID" value="MPM78317.1"/>
    <property type="molecule type" value="Genomic_DNA"/>
</dbReference>
<proteinExistence type="predicted"/>
<protein>
    <submittedName>
        <fullName evidence="1">Uncharacterized protein</fullName>
    </submittedName>
</protein>
<gene>
    <name evidence="1" type="ORF">SDC9_125328</name>
</gene>
<evidence type="ECO:0000313" key="1">
    <source>
        <dbReference type="EMBL" id="MPM78317.1"/>
    </source>
</evidence>
<organism evidence="1">
    <name type="scientific">bioreactor metagenome</name>
    <dbReference type="NCBI Taxonomy" id="1076179"/>
    <lineage>
        <taxon>unclassified sequences</taxon>
        <taxon>metagenomes</taxon>
        <taxon>ecological metagenomes</taxon>
    </lineage>
</organism>
<dbReference type="AlphaFoldDB" id="A0A645CN22"/>
<reference evidence="1" key="1">
    <citation type="submission" date="2019-08" db="EMBL/GenBank/DDBJ databases">
        <authorList>
            <person name="Kucharzyk K."/>
            <person name="Murdoch R.W."/>
            <person name="Higgins S."/>
            <person name="Loffler F."/>
        </authorList>
    </citation>
    <scope>NUCLEOTIDE SEQUENCE</scope>
</reference>
<sequence>MCILPDRQCVVDIRHVFHAVGERVADGAEQRDQCQNAQKKIPAAAVEARIASPADIDDAHGNQDDRQGIGDYADHAEQRFSEHFAKVTRGGKEKIGRRENATGDQQYADSFGSYFVAPRSVISCCRGFFSAGCFIACFGSQRCFQSFLFLEIVLFV</sequence>
<accession>A0A645CN22</accession>